<keyword evidence="4" id="KW-1185">Reference proteome</keyword>
<keyword evidence="2" id="KW-0472">Membrane</keyword>
<organism evidence="3 4">
    <name type="scientific">Luteococcus japonicus LSP_Lj1</name>
    <dbReference type="NCBI Taxonomy" id="1255658"/>
    <lineage>
        <taxon>Bacteria</taxon>
        <taxon>Bacillati</taxon>
        <taxon>Actinomycetota</taxon>
        <taxon>Actinomycetes</taxon>
        <taxon>Propionibacteriales</taxon>
        <taxon>Propionibacteriaceae</taxon>
        <taxon>Luteococcus</taxon>
    </lineage>
</organism>
<dbReference type="Pfam" id="PF11222">
    <property type="entry name" value="DUF3017"/>
    <property type="match status" value="1"/>
</dbReference>
<reference evidence="3 4" key="1">
    <citation type="submission" date="2017-02" db="EMBL/GenBank/DDBJ databases">
        <authorList>
            <person name="Peterson S.W."/>
        </authorList>
    </citation>
    <scope>NUCLEOTIDE SEQUENCE [LARGE SCALE GENOMIC DNA]</scope>
    <source>
        <strain evidence="3 4">LSP_Lj1</strain>
    </source>
</reference>
<evidence type="ECO:0000256" key="2">
    <source>
        <dbReference type="SAM" id="Phobius"/>
    </source>
</evidence>
<name>A0A1R4IWU9_9ACTN</name>
<dbReference type="EMBL" id="FUKQ01000013">
    <property type="protein sequence ID" value="SJN24188.1"/>
    <property type="molecule type" value="Genomic_DNA"/>
</dbReference>
<protein>
    <recommendedName>
        <fullName evidence="5">Integral membrane protein</fullName>
    </recommendedName>
</protein>
<keyword evidence="2" id="KW-1133">Transmembrane helix</keyword>
<proteinExistence type="predicted"/>
<dbReference type="OrthoDB" id="3732655at2"/>
<evidence type="ECO:0000313" key="3">
    <source>
        <dbReference type="EMBL" id="SJN24188.1"/>
    </source>
</evidence>
<evidence type="ECO:0000313" key="4">
    <source>
        <dbReference type="Proteomes" id="UP000188342"/>
    </source>
</evidence>
<feature type="transmembrane region" description="Helical" evidence="2">
    <location>
        <begin position="29"/>
        <end position="46"/>
    </location>
</feature>
<dbReference type="AlphaFoldDB" id="A0A1R4IWU9"/>
<accession>A0A1R4IWU9</accession>
<evidence type="ECO:0008006" key="5">
    <source>
        <dbReference type="Google" id="ProtNLM"/>
    </source>
</evidence>
<dbReference type="Proteomes" id="UP000188342">
    <property type="component" value="Unassembled WGS sequence"/>
</dbReference>
<gene>
    <name evidence="3" type="ORF">FM114_04145</name>
</gene>
<feature type="region of interest" description="Disordered" evidence="1">
    <location>
        <begin position="1"/>
        <end position="23"/>
    </location>
</feature>
<sequence length="113" mass="11882">MPSSTEQHERDTALARARAVDSGRSLNQWPLALVLACLGMALGITATGHWRRGAFAIGCSVLLGGLLRAVLPSRVAGLLAVRSRWFDTALLLLVGGAMLVITLVVPHTKPGMG</sequence>
<keyword evidence="2" id="KW-0812">Transmembrane</keyword>
<dbReference type="InterPro" id="IPR021385">
    <property type="entry name" value="DUF3017"/>
</dbReference>
<dbReference type="STRING" id="1255658.FM114_04145"/>
<feature type="transmembrane region" description="Helical" evidence="2">
    <location>
        <begin position="83"/>
        <end position="105"/>
    </location>
</feature>
<feature type="compositionally biased region" description="Basic and acidic residues" evidence="1">
    <location>
        <begin position="1"/>
        <end position="21"/>
    </location>
</feature>
<feature type="transmembrane region" description="Helical" evidence="2">
    <location>
        <begin position="53"/>
        <end position="71"/>
    </location>
</feature>
<dbReference type="RefSeq" id="WP_094763927.1">
    <property type="nucleotide sequence ID" value="NZ_FUKQ01000013.1"/>
</dbReference>
<evidence type="ECO:0000256" key="1">
    <source>
        <dbReference type="SAM" id="MobiDB-lite"/>
    </source>
</evidence>